<name>A0A4Y7QIM7_9AGAM</name>
<dbReference type="EMBL" id="ML170159">
    <property type="protein sequence ID" value="TDL27206.1"/>
    <property type="molecule type" value="Genomic_DNA"/>
</dbReference>
<protein>
    <submittedName>
        <fullName evidence="2">Uncharacterized protein</fullName>
    </submittedName>
</protein>
<sequence>MNAPPSVVRGLIFSLLLLFNACAIIITCLPFRSRRPSLMEDLQLGFDGVQLVLAVMLLPFTFAPPRRQRNVVAEIIGYCLMYLLSMAASVTVTIRLTQGQLVFHGIAAGSALGVVLTVISWATAILAFVGFFVAVFNVQSEGPQTPSVRTQKVRSGSFLPIQTPPHSRSETELSHVKSFNPESAAIPIVLPEGALPIHDKFAKKGQRHWNW</sequence>
<reference evidence="2 3" key="1">
    <citation type="submission" date="2018-06" db="EMBL/GenBank/DDBJ databases">
        <title>A transcriptomic atlas of mushroom development highlights an independent origin of complex multicellularity.</title>
        <authorList>
            <consortium name="DOE Joint Genome Institute"/>
            <person name="Krizsan K."/>
            <person name="Almasi E."/>
            <person name="Merenyi Z."/>
            <person name="Sahu N."/>
            <person name="Viragh M."/>
            <person name="Koszo T."/>
            <person name="Mondo S."/>
            <person name="Kiss B."/>
            <person name="Balint B."/>
            <person name="Kues U."/>
            <person name="Barry K."/>
            <person name="Hegedus J.C."/>
            <person name="Henrissat B."/>
            <person name="Johnson J."/>
            <person name="Lipzen A."/>
            <person name="Ohm R."/>
            <person name="Nagy I."/>
            <person name="Pangilinan J."/>
            <person name="Yan J."/>
            <person name="Xiong Y."/>
            <person name="Grigoriev I.V."/>
            <person name="Hibbett D.S."/>
            <person name="Nagy L.G."/>
        </authorList>
    </citation>
    <scope>NUCLEOTIDE SEQUENCE [LARGE SCALE GENOMIC DNA]</scope>
    <source>
        <strain evidence="2 3">SZMC22713</strain>
    </source>
</reference>
<organism evidence="2 3">
    <name type="scientific">Rickenella mellea</name>
    <dbReference type="NCBI Taxonomy" id="50990"/>
    <lineage>
        <taxon>Eukaryota</taxon>
        <taxon>Fungi</taxon>
        <taxon>Dikarya</taxon>
        <taxon>Basidiomycota</taxon>
        <taxon>Agaricomycotina</taxon>
        <taxon>Agaricomycetes</taxon>
        <taxon>Hymenochaetales</taxon>
        <taxon>Rickenellaceae</taxon>
        <taxon>Rickenella</taxon>
    </lineage>
</organism>
<keyword evidence="1" id="KW-0472">Membrane</keyword>
<keyword evidence="1" id="KW-1133">Transmembrane helix</keyword>
<dbReference type="AlphaFoldDB" id="A0A4Y7QIM7"/>
<feature type="transmembrane region" description="Helical" evidence="1">
    <location>
        <begin position="106"/>
        <end position="136"/>
    </location>
</feature>
<keyword evidence="1" id="KW-0812">Transmembrane</keyword>
<feature type="transmembrane region" description="Helical" evidence="1">
    <location>
        <begin position="75"/>
        <end position="94"/>
    </location>
</feature>
<evidence type="ECO:0000313" key="3">
    <source>
        <dbReference type="Proteomes" id="UP000294933"/>
    </source>
</evidence>
<proteinExistence type="predicted"/>
<evidence type="ECO:0000256" key="1">
    <source>
        <dbReference type="SAM" id="Phobius"/>
    </source>
</evidence>
<dbReference type="Proteomes" id="UP000294933">
    <property type="component" value="Unassembled WGS sequence"/>
</dbReference>
<accession>A0A4Y7QIM7</accession>
<gene>
    <name evidence="2" type="ORF">BD410DRAFT_407496</name>
</gene>
<evidence type="ECO:0000313" key="2">
    <source>
        <dbReference type="EMBL" id="TDL27206.1"/>
    </source>
</evidence>
<dbReference type="VEuPathDB" id="FungiDB:BD410DRAFT_407496"/>
<feature type="transmembrane region" description="Helical" evidence="1">
    <location>
        <begin position="12"/>
        <end position="32"/>
    </location>
</feature>
<keyword evidence="3" id="KW-1185">Reference proteome</keyword>
<feature type="transmembrane region" description="Helical" evidence="1">
    <location>
        <begin position="44"/>
        <end position="63"/>
    </location>
</feature>